<accession>A0ABP8ZFC0</accession>
<name>A0ABP8ZFC0_9ACTN</name>
<keyword evidence="4" id="KW-1185">Reference proteome</keyword>
<evidence type="ECO:0000259" key="2">
    <source>
        <dbReference type="Pfam" id="PF14065"/>
    </source>
</evidence>
<feature type="domain" description="Pvc16 N-terminal" evidence="2">
    <location>
        <begin position="6"/>
        <end position="164"/>
    </location>
</feature>
<evidence type="ECO:0000313" key="3">
    <source>
        <dbReference type="EMBL" id="GAA4755286.1"/>
    </source>
</evidence>
<protein>
    <submittedName>
        <fullName evidence="3">DUF4255 domain-containing protein</fullName>
    </submittedName>
</protein>
<reference evidence="4" key="1">
    <citation type="journal article" date="2019" name="Int. J. Syst. Evol. Microbiol.">
        <title>The Global Catalogue of Microorganisms (GCM) 10K type strain sequencing project: providing services to taxonomists for standard genome sequencing and annotation.</title>
        <authorList>
            <consortium name="The Broad Institute Genomics Platform"/>
            <consortium name="The Broad Institute Genome Sequencing Center for Infectious Disease"/>
            <person name="Wu L."/>
            <person name="Ma J."/>
        </authorList>
    </citation>
    <scope>NUCLEOTIDE SEQUENCE [LARGE SCALE GENOMIC DNA]</scope>
    <source>
        <strain evidence="4">JCM 18532</strain>
    </source>
</reference>
<dbReference type="Proteomes" id="UP001499882">
    <property type="component" value="Unassembled WGS sequence"/>
</dbReference>
<dbReference type="RefSeq" id="WP_345529410.1">
    <property type="nucleotide sequence ID" value="NZ_BAABKN010000031.1"/>
</dbReference>
<sequence>MFISHVDSGLEKLLRTRLPLPDEMGDVSFDPPSGTWSAQLSRITVNLFLYDVQRSSQPSAPSVRNQEGGPAQRRRPQPMVQLGYLVSAWAGSPRDEHQLLGDVVSIFAGTEAIPDTLLPDELSSTVRLSLGDNDNKVREIWAASGGSLKASFCLMATVAADTFDWELTPPSVERIAPMASRMDDAANA</sequence>
<dbReference type="InterPro" id="IPR025351">
    <property type="entry name" value="Pvc16_N"/>
</dbReference>
<organism evidence="3 4">
    <name type="scientific">Nocardioides endophyticus</name>
    <dbReference type="NCBI Taxonomy" id="1353775"/>
    <lineage>
        <taxon>Bacteria</taxon>
        <taxon>Bacillati</taxon>
        <taxon>Actinomycetota</taxon>
        <taxon>Actinomycetes</taxon>
        <taxon>Propionibacteriales</taxon>
        <taxon>Nocardioidaceae</taxon>
        <taxon>Nocardioides</taxon>
    </lineage>
</organism>
<feature type="region of interest" description="Disordered" evidence="1">
    <location>
        <begin position="57"/>
        <end position="77"/>
    </location>
</feature>
<evidence type="ECO:0000256" key="1">
    <source>
        <dbReference type="SAM" id="MobiDB-lite"/>
    </source>
</evidence>
<evidence type="ECO:0000313" key="4">
    <source>
        <dbReference type="Proteomes" id="UP001499882"/>
    </source>
</evidence>
<proteinExistence type="predicted"/>
<dbReference type="EMBL" id="BAABKN010000031">
    <property type="protein sequence ID" value="GAA4755286.1"/>
    <property type="molecule type" value="Genomic_DNA"/>
</dbReference>
<dbReference type="Pfam" id="PF14065">
    <property type="entry name" value="Pvc16_N"/>
    <property type="match status" value="1"/>
</dbReference>
<gene>
    <name evidence="3" type="ORF">GCM10023350_45920</name>
</gene>
<comment type="caution">
    <text evidence="3">The sequence shown here is derived from an EMBL/GenBank/DDBJ whole genome shotgun (WGS) entry which is preliminary data.</text>
</comment>